<evidence type="ECO:0008006" key="4">
    <source>
        <dbReference type="Google" id="ProtNLM"/>
    </source>
</evidence>
<name>A0A839TQP3_9BACL</name>
<proteinExistence type="predicted"/>
<feature type="transmembrane region" description="Helical" evidence="1">
    <location>
        <begin position="383"/>
        <end position="400"/>
    </location>
</feature>
<keyword evidence="1" id="KW-0812">Transmembrane</keyword>
<feature type="transmembrane region" description="Helical" evidence="1">
    <location>
        <begin position="18"/>
        <end position="39"/>
    </location>
</feature>
<evidence type="ECO:0000313" key="2">
    <source>
        <dbReference type="EMBL" id="MBB3129042.1"/>
    </source>
</evidence>
<dbReference type="RefSeq" id="WP_183583283.1">
    <property type="nucleotide sequence ID" value="NZ_JACHXJ010000003.1"/>
</dbReference>
<evidence type="ECO:0000313" key="3">
    <source>
        <dbReference type="Proteomes" id="UP000517523"/>
    </source>
</evidence>
<feature type="transmembrane region" description="Helical" evidence="1">
    <location>
        <begin position="73"/>
        <end position="92"/>
    </location>
</feature>
<reference evidence="2 3" key="1">
    <citation type="submission" date="2020-08" db="EMBL/GenBank/DDBJ databases">
        <title>Genomic Encyclopedia of Type Strains, Phase III (KMG-III): the genomes of soil and plant-associated and newly described type strains.</title>
        <authorList>
            <person name="Whitman W."/>
        </authorList>
    </citation>
    <scope>NUCLEOTIDE SEQUENCE [LARGE SCALE GENOMIC DNA]</scope>
    <source>
        <strain evidence="2 3">CECT 5831</strain>
    </source>
</reference>
<dbReference type="AlphaFoldDB" id="A0A839TQP3"/>
<feature type="transmembrane region" description="Helical" evidence="1">
    <location>
        <begin position="202"/>
        <end position="233"/>
    </location>
</feature>
<feature type="transmembrane region" description="Helical" evidence="1">
    <location>
        <begin position="245"/>
        <end position="264"/>
    </location>
</feature>
<gene>
    <name evidence="2" type="ORF">FHS19_003717</name>
</gene>
<comment type="caution">
    <text evidence="2">The sequence shown here is derived from an EMBL/GenBank/DDBJ whole genome shotgun (WGS) entry which is preliminary data.</text>
</comment>
<feature type="transmembrane region" description="Helical" evidence="1">
    <location>
        <begin position="98"/>
        <end position="120"/>
    </location>
</feature>
<dbReference type="EMBL" id="JACHXJ010000003">
    <property type="protein sequence ID" value="MBB3129042.1"/>
    <property type="molecule type" value="Genomic_DNA"/>
</dbReference>
<keyword evidence="1" id="KW-0472">Membrane</keyword>
<feature type="transmembrane region" description="Helical" evidence="1">
    <location>
        <begin position="333"/>
        <end position="353"/>
    </location>
</feature>
<sequence length="411" mass="46740">MNTTTIDWEKGDISHKKLMVIFFTFFLFYITVYGTMSIFMTNISLRSVKDLILLVMVFYGFVYSFNHKLLSHLLIFIYGSLYLISLTSILVSHDLLSFIYGVKISLLPMGMIFFGPIIAGQYNFKKNLVVIYFILVTVWLIQYYLGIDRLMEMGFVYGVNIKHFSGQLRLPSTVGAPDNYAMYIALISAAINTQLRGKLRALFLILSTVLVILSTLRTAILFWLVYILVTVILKLVKSSKRMRSFITSIICFMGSFGIMLLPVFTNTSYASSKSFIDRLTHWFDFVQPLNSVEGIIGRGMGIVGAASRRISDLNINSLDYPVDNQYIALFEQIGLMGICFVFFFMLVSAYLLYKKGSDEGLAILLATSFSCLVTNTLELYPFNVLFWALIGMCIVNPSILKRKITITSERR</sequence>
<feature type="transmembrane region" description="Helical" evidence="1">
    <location>
        <begin position="127"/>
        <end position="145"/>
    </location>
</feature>
<keyword evidence="1" id="KW-1133">Transmembrane helix</keyword>
<protein>
    <recommendedName>
        <fullName evidence="4">Polysaccharide polymerase</fullName>
    </recommendedName>
</protein>
<accession>A0A839TQP3</accession>
<organism evidence="2 3">
    <name type="scientific">Paenibacillus rhizosphaerae</name>
    <dbReference type="NCBI Taxonomy" id="297318"/>
    <lineage>
        <taxon>Bacteria</taxon>
        <taxon>Bacillati</taxon>
        <taxon>Bacillota</taxon>
        <taxon>Bacilli</taxon>
        <taxon>Bacillales</taxon>
        <taxon>Paenibacillaceae</taxon>
        <taxon>Paenibacillus</taxon>
    </lineage>
</organism>
<evidence type="ECO:0000256" key="1">
    <source>
        <dbReference type="SAM" id="Phobius"/>
    </source>
</evidence>
<dbReference type="Proteomes" id="UP000517523">
    <property type="component" value="Unassembled WGS sequence"/>
</dbReference>